<dbReference type="SUPFAM" id="SSF53822">
    <property type="entry name" value="Periplasmic binding protein-like I"/>
    <property type="match status" value="1"/>
</dbReference>
<dbReference type="InterPro" id="IPR028082">
    <property type="entry name" value="Peripla_BP_I"/>
</dbReference>
<reference evidence="5" key="1">
    <citation type="submission" date="2024-07" db="EMBL/GenBank/DDBJ databases">
        <authorList>
            <person name="Li J."/>
            <person name="Wei H."/>
            <person name="Ma J."/>
        </authorList>
    </citation>
    <scope>NUCLEOTIDE SEQUENCE</scope>
    <source>
        <strain evidence="5">AMU7</strain>
    </source>
</reference>
<dbReference type="Gene3D" id="1.10.260.40">
    <property type="entry name" value="lambda repressor-like DNA-binding domains"/>
    <property type="match status" value="1"/>
</dbReference>
<dbReference type="InterPro" id="IPR046335">
    <property type="entry name" value="LacI/GalR-like_sensor"/>
</dbReference>
<dbReference type="GO" id="GO:0003700">
    <property type="term" value="F:DNA-binding transcription factor activity"/>
    <property type="evidence" value="ECO:0007669"/>
    <property type="project" value="TreeGrafter"/>
</dbReference>
<proteinExistence type="predicted"/>
<dbReference type="CDD" id="cd06267">
    <property type="entry name" value="PBP1_LacI_sugar_binding-like"/>
    <property type="match status" value="1"/>
</dbReference>
<accession>A0AB39YMR3</accession>
<dbReference type="RefSeq" id="WP_280624945.1">
    <property type="nucleotide sequence ID" value="NZ_CP165735.1"/>
</dbReference>
<dbReference type="AlphaFoldDB" id="A0AB39YMR3"/>
<dbReference type="Pfam" id="PF00356">
    <property type="entry name" value="LacI"/>
    <property type="match status" value="1"/>
</dbReference>
<dbReference type="Gene3D" id="3.40.50.2300">
    <property type="match status" value="2"/>
</dbReference>
<keyword evidence="3" id="KW-0804">Transcription</keyword>
<feature type="domain" description="HTH lacI-type" evidence="4">
    <location>
        <begin position="8"/>
        <end position="62"/>
    </location>
</feature>
<keyword evidence="1" id="KW-0805">Transcription regulation</keyword>
<evidence type="ECO:0000256" key="1">
    <source>
        <dbReference type="ARBA" id="ARBA00023015"/>
    </source>
</evidence>
<evidence type="ECO:0000259" key="4">
    <source>
        <dbReference type="PROSITE" id="PS50932"/>
    </source>
</evidence>
<dbReference type="SMART" id="SM00354">
    <property type="entry name" value="HTH_LACI"/>
    <property type="match status" value="1"/>
</dbReference>
<evidence type="ECO:0000256" key="2">
    <source>
        <dbReference type="ARBA" id="ARBA00023125"/>
    </source>
</evidence>
<dbReference type="EMBL" id="CP165735">
    <property type="protein sequence ID" value="XDV71465.1"/>
    <property type="molecule type" value="Genomic_DNA"/>
</dbReference>
<sequence length="333" mass="35308">MKQNGQRVTIDQVAKEAGVSTATVSRVLAGIGSVNATMAAEVRRVASTLGYRPFGAARDLASGHHRSIGVVVPDLGNPYFYDIISSAQAAAAKDGYRMLIADSGGDPATELSMCEDLLSQAGGLIVQSSRMDVTGLKSLVAHNSPVVLINRVEYGVDLPTVGVDNFSAMLEICHHLTSLGHRKAVYLAGPASSWQNQERWRAIEQARMMGLEATALSAEPTIEGGYDATDAVLAEGPTAIIAFNDLVASGVLARLRERGLRVPEDMSVTGFDDIVFAKFTHPALTTAVTPRAALGKQAWKILRARLNGYAVPEVPLVKAEVVIRDSTAPPPAH</sequence>
<dbReference type="PANTHER" id="PTHR30146">
    <property type="entry name" value="LACI-RELATED TRANSCRIPTIONAL REPRESSOR"/>
    <property type="match status" value="1"/>
</dbReference>
<dbReference type="InterPro" id="IPR000843">
    <property type="entry name" value="HTH_LacI"/>
</dbReference>
<dbReference type="GO" id="GO:0000976">
    <property type="term" value="F:transcription cis-regulatory region binding"/>
    <property type="evidence" value="ECO:0007669"/>
    <property type="project" value="TreeGrafter"/>
</dbReference>
<dbReference type="PANTHER" id="PTHR30146:SF138">
    <property type="entry name" value="TRANSCRIPTIONAL REGULATORY PROTEIN"/>
    <property type="match status" value="1"/>
</dbReference>
<name>A0AB39YMR3_9MICC</name>
<dbReference type="InterPro" id="IPR010982">
    <property type="entry name" value="Lambda_DNA-bd_dom_sf"/>
</dbReference>
<dbReference type="PROSITE" id="PS50932">
    <property type="entry name" value="HTH_LACI_2"/>
    <property type="match status" value="1"/>
</dbReference>
<dbReference type="Pfam" id="PF13377">
    <property type="entry name" value="Peripla_BP_3"/>
    <property type="match status" value="1"/>
</dbReference>
<gene>
    <name evidence="5" type="ORF">ABQM86_21330</name>
</gene>
<dbReference type="CDD" id="cd01392">
    <property type="entry name" value="HTH_LacI"/>
    <property type="match status" value="1"/>
</dbReference>
<evidence type="ECO:0000256" key="3">
    <source>
        <dbReference type="ARBA" id="ARBA00023163"/>
    </source>
</evidence>
<evidence type="ECO:0000313" key="5">
    <source>
        <dbReference type="EMBL" id="XDV71465.1"/>
    </source>
</evidence>
<dbReference type="SUPFAM" id="SSF47413">
    <property type="entry name" value="lambda repressor-like DNA-binding domains"/>
    <property type="match status" value="1"/>
</dbReference>
<protein>
    <submittedName>
        <fullName evidence="5">LacI family DNA-binding transcriptional regulator</fullName>
    </submittedName>
</protein>
<keyword evidence="2 5" id="KW-0238">DNA-binding</keyword>
<organism evidence="5">
    <name type="scientific">Paenarthrobacter sp. AMU7</name>
    <dbReference type="NCBI Taxonomy" id="3162492"/>
    <lineage>
        <taxon>Bacteria</taxon>
        <taxon>Bacillati</taxon>
        <taxon>Actinomycetota</taxon>
        <taxon>Actinomycetes</taxon>
        <taxon>Micrococcales</taxon>
        <taxon>Micrococcaceae</taxon>
        <taxon>Paenarthrobacter</taxon>
    </lineage>
</organism>